<keyword evidence="1 4" id="KW-0328">Glycosyltransferase</keyword>
<dbReference type="InterPro" id="IPR029044">
    <property type="entry name" value="Nucleotide-diphossugar_trans"/>
</dbReference>
<name>F0F883_9BACT</name>
<dbReference type="GO" id="GO:0016758">
    <property type="term" value="F:hexosyltransferase activity"/>
    <property type="evidence" value="ECO:0007669"/>
    <property type="project" value="UniProtKB-ARBA"/>
</dbReference>
<dbReference type="RefSeq" id="WP_007366553.1">
    <property type="nucleotide sequence ID" value="NZ_GL872282.1"/>
</dbReference>
<keyword evidence="2 4" id="KW-0808">Transferase</keyword>
<dbReference type="eggNOG" id="COG1216">
    <property type="taxonomic scope" value="Bacteria"/>
</dbReference>
<dbReference type="HOGENOM" id="CLU_025996_25_1_10"/>
<dbReference type="Pfam" id="PF00535">
    <property type="entry name" value="Glycos_transf_2"/>
    <property type="match status" value="1"/>
</dbReference>
<evidence type="ECO:0000256" key="1">
    <source>
        <dbReference type="ARBA" id="ARBA00022676"/>
    </source>
</evidence>
<evidence type="ECO:0000313" key="5">
    <source>
        <dbReference type="Proteomes" id="UP000005697"/>
    </source>
</evidence>
<reference evidence="4 5" key="1">
    <citation type="submission" date="2011-01" db="EMBL/GenBank/DDBJ databases">
        <authorList>
            <person name="Muzny D."/>
            <person name="Qin X."/>
            <person name="Deng J."/>
            <person name="Jiang H."/>
            <person name="Liu Y."/>
            <person name="Qu J."/>
            <person name="Song X.-Z."/>
            <person name="Zhang L."/>
            <person name="Thornton R."/>
            <person name="Coyle M."/>
            <person name="Francisco L."/>
            <person name="Jackson L."/>
            <person name="Javaid M."/>
            <person name="Korchina V."/>
            <person name="Kovar C."/>
            <person name="Mata R."/>
            <person name="Mathew T."/>
            <person name="Ngo R."/>
            <person name="Nguyen L."/>
            <person name="Nguyen N."/>
            <person name="Okwuonu G."/>
            <person name="Ongeri F."/>
            <person name="Pham C."/>
            <person name="Simmons D."/>
            <person name="Wilczek-Boney K."/>
            <person name="Hale W."/>
            <person name="Jakkamsetti A."/>
            <person name="Pham P."/>
            <person name="Ruth R."/>
            <person name="San Lucas F."/>
            <person name="Warren J."/>
            <person name="Zhang J."/>
            <person name="Zhao Z."/>
            <person name="Zhou C."/>
            <person name="Zhu D."/>
            <person name="Lee S."/>
            <person name="Bess C."/>
            <person name="Blankenburg K."/>
            <person name="Forbes L."/>
            <person name="Fu Q."/>
            <person name="Gubbala S."/>
            <person name="Hirani K."/>
            <person name="Jayaseelan J.C."/>
            <person name="Lara F."/>
            <person name="Munidasa M."/>
            <person name="Palculict T."/>
            <person name="Patil S."/>
            <person name="Pu L.-L."/>
            <person name="Saada N."/>
            <person name="Tang L."/>
            <person name="Weissenberger G."/>
            <person name="Zhu Y."/>
            <person name="Hemphill L."/>
            <person name="Shang Y."/>
            <person name="Youmans B."/>
            <person name="Ayvaz T."/>
            <person name="Ross M."/>
            <person name="Santibanez J."/>
            <person name="Aqrawi P."/>
            <person name="Gross S."/>
            <person name="Joshi V."/>
            <person name="Fowler G."/>
            <person name="Nazareth L."/>
            <person name="Reid J."/>
            <person name="Worley K."/>
            <person name="Petrosino J."/>
            <person name="Highlander S."/>
            <person name="Gibbs R."/>
        </authorList>
    </citation>
    <scope>NUCLEOTIDE SEQUENCE [LARGE SCALE GENOMIC DNA]</scope>
    <source>
        <strain evidence="4 5">DSM 16608</strain>
    </source>
</reference>
<evidence type="ECO:0000313" key="4">
    <source>
        <dbReference type="EMBL" id="EGC19678.1"/>
    </source>
</evidence>
<proteinExistence type="predicted"/>
<dbReference type="AlphaFoldDB" id="F0F883"/>
<dbReference type="CDD" id="cd00761">
    <property type="entry name" value="Glyco_tranf_GTA_type"/>
    <property type="match status" value="1"/>
</dbReference>
<organism evidence="4 5">
    <name type="scientific">Prevotella multiformis DSM 16608</name>
    <dbReference type="NCBI Taxonomy" id="888743"/>
    <lineage>
        <taxon>Bacteria</taxon>
        <taxon>Pseudomonadati</taxon>
        <taxon>Bacteroidota</taxon>
        <taxon>Bacteroidia</taxon>
        <taxon>Bacteroidales</taxon>
        <taxon>Prevotellaceae</taxon>
        <taxon>Prevotella</taxon>
    </lineage>
</organism>
<accession>F0F883</accession>
<dbReference type="PANTHER" id="PTHR22916:SF51">
    <property type="entry name" value="GLYCOSYLTRANSFERASE EPSH-RELATED"/>
    <property type="match status" value="1"/>
</dbReference>
<dbReference type="Gene3D" id="3.90.550.10">
    <property type="entry name" value="Spore Coat Polysaccharide Biosynthesis Protein SpsA, Chain A"/>
    <property type="match status" value="1"/>
</dbReference>
<dbReference type="EMBL" id="AEWX01000025">
    <property type="protein sequence ID" value="EGC19678.1"/>
    <property type="molecule type" value="Genomic_DNA"/>
</dbReference>
<dbReference type="STRING" id="888743.HMPREF9141_1800"/>
<evidence type="ECO:0000259" key="3">
    <source>
        <dbReference type="Pfam" id="PF00535"/>
    </source>
</evidence>
<sequence>MTKHKISIVVPVYNCTAWLEECVNSILDQDVPVNFETQIVLVDDGSTDNSGEKCDVLADGQDNIVVIHQSNRGVSVARNEGIKASDGDWICFVDGDDVLKNGAFKILENQNVAGCDIVRYGAYIFGENSRLASFGKKYSSDKDEYIKLVVRRTAMLGVWGAFYKRKLFFENDIFFQQGVRIGEDWMILFKLLLKAKSFIYVNQDLYGYRMNDCSVTRKLVSTVRPDALIALNYILDFAKANNYPVTKRDIAIARSDIRRNMMKEAILNRNKAFFKETDEAIGTYAPQSFWKDVLYSRKIKHKIGFIIYWLFFLWYKMK</sequence>
<dbReference type="EC" id="2.4.-.-" evidence="4"/>
<gene>
    <name evidence="4" type="ORF">HMPREF9141_1800</name>
</gene>
<dbReference type="Proteomes" id="UP000005697">
    <property type="component" value="Unassembled WGS sequence"/>
</dbReference>
<feature type="domain" description="Glycosyltransferase 2-like" evidence="3">
    <location>
        <begin position="7"/>
        <end position="137"/>
    </location>
</feature>
<comment type="caution">
    <text evidence="4">The sequence shown here is derived from an EMBL/GenBank/DDBJ whole genome shotgun (WGS) entry which is preliminary data.</text>
</comment>
<evidence type="ECO:0000256" key="2">
    <source>
        <dbReference type="ARBA" id="ARBA00022679"/>
    </source>
</evidence>
<protein>
    <submittedName>
        <fullName evidence="4">Glycosyltransferase, group 2 family protein</fullName>
        <ecNumber evidence="4">2.4.-.-</ecNumber>
    </submittedName>
</protein>
<dbReference type="InterPro" id="IPR001173">
    <property type="entry name" value="Glyco_trans_2-like"/>
</dbReference>
<dbReference type="PANTHER" id="PTHR22916">
    <property type="entry name" value="GLYCOSYLTRANSFERASE"/>
    <property type="match status" value="1"/>
</dbReference>
<dbReference type="OrthoDB" id="6307329at2"/>
<dbReference type="SUPFAM" id="SSF53448">
    <property type="entry name" value="Nucleotide-diphospho-sugar transferases"/>
    <property type="match status" value="1"/>
</dbReference>
<keyword evidence="5" id="KW-1185">Reference proteome</keyword>